<evidence type="ECO:0000313" key="8">
    <source>
        <dbReference type="EMBL" id="RVW01357.1"/>
    </source>
</evidence>
<evidence type="ECO:0000256" key="3">
    <source>
        <dbReference type="ARBA" id="ARBA00022692"/>
    </source>
</evidence>
<dbReference type="Pfam" id="PF03706">
    <property type="entry name" value="LPG_synthase_TM"/>
    <property type="match status" value="1"/>
</dbReference>
<evidence type="ECO:0000256" key="7">
    <source>
        <dbReference type="SAM" id="Phobius"/>
    </source>
</evidence>
<dbReference type="PANTHER" id="PTHR39087">
    <property type="entry name" value="UPF0104 MEMBRANE PROTEIN MJ1595"/>
    <property type="match status" value="1"/>
</dbReference>
<feature type="transmembrane region" description="Helical" evidence="7">
    <location>
        <begin position="145"/>
        <end position="169"/>
    </location>
</feature>
<dbReference type="AlphaFoldDB" id="A0A3S3A7G1"/>
<comment type="caution">
    <text evidence="8">The sequence shown here is derived from an EMBL/GenBank/DDBJ whole genome shotgun (WGS) entry which is preliminary data.</text>
</comment>
<feature type="compositionally biased region" description="Basic and acidic residues" evidence="6">
    <location>
        <begin position="15"/>
        <end position="24"/>
    </location>
</feature>
<keyword evidence="3 7" id="KW-0812">Transmembrane</keyword>
<protein>
    <submittedName>
        <fullName evidence="8">UPF0104 family protein</fullName>
    </submittedName>
</protein>
<feature type="transmembrane region" description="Helical" evidence="7">
    <location>
        <begin position="176"/>
        <end position="195"/>
    </location>
</feature>
<feature type="compositionally biased region" description="Basic and acidic residues" evidence="6">
    <location>
        <begin position="415"/>
        <end position="425"/>
    </location>
</feature>
<name>A0A3S3A7G1_9NOCA</name>
<organism evidence="8 9">
    <name type="scientific">Rhodococcus xishaensis</name>
    <dbReference type="NCBI Taxonomy" id="2487364"/>
    <lineage>
        <taxon>Bacteria</taxon>
        <taxon>Bacillati</taxon>
        <taxon>Actinomycetota</taxon>
        <taxon>Actinomycetes</taxon>
        <taxon>Mycobacteriales</taxon>
        <taxon>Nocardiaceae</taxon>
        <taxon>Rhodococcus</taxon>
    </lineage>
</organism>
<evidence type="ECO:0000256" key="4">
    <source>
        <dbReference type="ARBA" id="ARBA00022989"/>
    </source>
</evidence>
<evidence type="ECO:0000256" key="1">
    <source>
        <dbReference type="ARBA" id="ARBA00004651"/>
    </source>
</evidence>
<evidence type="ECO:0000313" key="9">
    <source>
        <dbReference type="Proteomes" id="UP000283479"/>
    </source>
</evidence>
<feature type="transmembrane region" description="Helical" evidence="7">
    <location>
        <begin position="326"/>
        <end position="348"/>
    </location>
</feature>
<keyword evidence="9" id="KW-1185">Reference proteome</keyword>
<reference evidence="8 9" key="1">
    <citation type="submission" date="2018-11" db="EMBL/GenBank/DDBJ databases">
        <title>Rhodococcus spongicola sp. nov. and Rhodococcus xishaensis sp. nov. from marine sponges.</title>
        <authorList>
            <person name="Li L."/>
            <person name="Lin H.W."/>
        </authorList>
    </citation>
    <scope>NUCLEOTIDE SEQUENCE [LARGE SCALE GENOMIC DNA]</scope>
    <source>
        <strain evidence="8 9">LHW51113</strain>
    </source>
</reference>
<dbReference type="PANTHER" id="PTHR39087:SF2">
    <property type="entry name" value="UPF0104 MEMBRANE PROTEIN MJ1595"/>
    <property type="match status" value="1"/>
</dbReference>
<keyword evidence="5 7" id="KW-0472">Membrane</keyword>
<dbReference type="GO" id="GO:0005886">
    <property type="term" value="C:plasma membrane"/>
    <property type="evidence" value="ECO:0007669"/>
    <property type="project" value="UniProtKB-SubCell"/>
</dbReference>
<feature type="transmembrane region" description="Helical" evidence="7">
    <location>
        <begin position="263"/>
        <end position="286"/>
    </location>
</feature>
<evidence type="ECO:0000256" key="6">
    <source>
        <dbReference type="SAM" id="MobiDB-lite"/>
    </source>
</evidence>
<comment type="subcellular location">
    <subcellularLocation>
        <location evidence="1">Cell membrane</location>
        <topology evidence="1">Multi-pass membrane protein</topology>
    </subcellularLocation>
</comment>
<dbReference type="Proteomes" id="UP000283479">
    <property type="component" value="Unassembled WGS sequence"/>
</dbReference>
<keyword evidence="4 7" id="KW-1133">Transmembrane helix</keyword>
<feature type="transmembrane region" description="Helical" evidence="7">
    <location>
        <begin position="298"/>
        <end position="320"/>
    </location>
</feature>
<feature type="transmembrane region" description="Helical" evidence="7">
    <location>
        <begin position="34"/>
        <end position="53"/>
    </location>
</feature>
<keyword evidence="2" id="KW-1003">Cell membrane</keyword>
<proteinExistence type="predicted"/>
<sequence>MSDLGYPGRVALPEPDSRGGDSDRSRGRFWWLKWVAGGLLAAVLIGEGIYLWPRLHESWQALSEIHWGWLALCVAAQAVSLSGYGRVQKQLLHAGGVPVSQRRSVAVISGSTAMALTLPAGQVFSTAFTYRETRRWGASPVVASWQLAISGVIAVAGLAAIGMAGALLVGGSVSPFTLLFSVAGLVGLMYAGRYVSAHPDAIERVACWALIRANRIRRKPADAGMEAVRGIVAQLDSVQLGRRDAALTLGWSTVHRMADVVCLGAACFAIGADPVLAGLLVAFAAGKAVATIPGAPGGLLYVDATLIAALTTAASISASRAVAAAFVYRGVSFILVAIVGWIIVAFLFRGRMRGDFVFDADFDDGALDDKALDDKALDDSATPAPDVRSAVSDPSNVDPIVDPMSVGPAATAAEAEDRPPPPRPE</sequence>
<gene>
    <name evidence="8" type="ORF">EGT50_14205</name>
</gene>
<dbReference type="InterPro" id="IPR022791">
    <property type="entry name" value="L-PG_synthase/AglD"/>
</dbReference>
<feature type="transmembrane region" description="Helical" evidence="7">
    <location>
        <begin position="105"/>
        <end position="125"/>
    </location>
</feature>
<evidence type="ECO:0000256" key="5">
    <source>
        <dbReference type="ARBA" id="ARBA00023136"/>
    </source>
</evidence>
<evidence type="ECO:0000256" key="2">
    <source>
        <dbReference type="ARBA" id="ARBA00022475"/>
    </source>
</evidence>
<feature type="region of interest" description="Disordered" evidence="6">
    <location>
        <begin position="375"/>
        <end position="425"/>
    </location>
</feature>
<accession>A0A3S3A7G1</accession>
<feature type="region of interest" description="Disordered" evidence="6">
    <location>
        <begin position="1"/>
        <end position="24"/>
    </location>
</feature>
<dbReference type="EMBL" id="RKLO01000005">
    <property type="protein sequence ID" value="RVW01357.1"/>
    <property type="molecule type" value="Genomic_DNA"/>
</dbReference>
<feature type="transmembrane region" description="Helical" evidence="7">
    <location>
        <begin position="65"/>
        <end position="84"/>
    </location>
</feature>
<dbReference type="OrthoDB" id="4481258at2"/>